<feature type="domain" description="Chorein N-terminal" evidence="5">
    <location>
        <begin position="14"/>
        <end position="895"/>
    </location>
</feature>
<evidence type="ECO:0000256" key="3">
    <source>
        <dbReference type="ARBA" id="ARBA00023055"/>
    </source>
</evidence>
<keyword evidence="2" id="KW-0813">Transport</keyword>
<evidence type="ECO:0000313" key="9">
    <source>
        <dbReference type="EMBL" id="GJE86126.1"/>
    </source>
</evidence>
<evidence type="ECO:0000259" key="7">
    <source>
        <dbReference type="Pfam" id="PF25036"/>
    </source>
</evidence>
<feature type="region of interest" description="Disordered" evidence="4">
    <location>
        <begin position="857"/>
        <end position="884"/>
    </location>
</feature>
<dbReference type="Pfam" id="PF25033">
    <property type="entry name" value="VPS13_M"/>
    <property type="match status" value="1"/>
</dbReference>
<feature type="compositionally biased region" description="Basic and acidic residues" evidence="4">
    <location>
        <begin position="859"/>
        <end position="879"/>
    </location>
</feature>
<name>A0A9P3L8I7_9APHY</name>
<organism evidence="9 10">
    <name type="scientific">Phanerochaete sordida</name>
    <dbReference type="NCBI Taxonomy" id="48140"/>
    <lineage>
        <taxon>Eukaryota</taxon>
        <taxon>Fungi</taxon>
        <taxon>Dikarya</taxon>
        <taxon>Basidiomycota</taxon>
        <taxon>Agaricomycotina</taxon>
        <taxon>Agaricomycetes</taxon>
        <taxon>Polyporales</taxon>
        <taxon>Phanerochaetaceae</taxon>
        <taxon>Phanerochaete</taxon>
    </lineage>
</organism>
<dbReference type="GO" id="GO:0007005">
    <property type="term" value="P:mitochondrion organization"/>
    <property type="evidence" value="ECO:0007669"/>
    <property type="project" value="TreeGrafter"/>
</dbReference>
<evidence type="ECO:0000256" key="1">
    <source>
        <dbReference type="ARBA" id="ARBA00006545"/>
    </source>
</evidence>
<dbReference type="GO" id="GO:0006869">
    <property type="term" value="P:lipid transport"/>
    <property type="evidence" value="ECO:0007669"/>
    <property type="project" value="UniProtKB-KW"/>
</dbReference>
<dbReference type="Pfam" id="PF25036">
    <property type="entry name" value="VPS13_VAB"/>
    <property type="match status" value="1"/>
</dbReference>
<sequence>MWWLDPGKEVLNILFNRVLAPYVENLDLNQVNYGIGQGQLTLRKLRLKKGALDKFRLPVDVIEGHLGKFTLSLHWMNLGNQPVEVLIEDVYLLVVPSSESSYDAAEEERREQAAKFERLQNAELLHMQGQAEQDSPQQQGLLSSLIAKVINNLQVTVKNIHIRYEDKLSVPGHPFAAGVTLAGFTAVSVNDSWLPAFIDSAAGIIHKLAKMESLAVYFDTDAASLAGLSYDEFVKKFTELINHGANSPGHQFILKPVSGEGRVKLNNKSTKDIPRYDIQLLFDEIGVLLDDNQYRDAISLVDMYHFYIRQHQYHKFRPAVEDFDKSRSRALWKFASTAILDEVHQKRRQWTWEYFKERRDDRHRYVELFKNKQLGPLAPTDTTMLEALERKLSYEDLRFYRSIARSQLKKDLAARRKLEDEKKKQQTQSRSSWGGWLWGSSSSSTSQASTDESPFSGEMTDEQRKQLYEVLDYDEKAALASSFETPRDALTLRAAASLQRGSFALKTDPHGKDTEIISVLFDRFQADFLQRPDNFETSLSLTSFSVHDGTTANTVYPRIVHVQDEQEIVRTADMGTPSADPDPFFYLKFENKPLDERADSALTVRMRNMEVVYHRGYIEAIYKFFKPPASQLESVEALLDAAGETLEGIRRETRAGLEYALETHKTVDIHMDLKAPIIIIPEDISTKDCKHLIVDAGHIAIESELANKKAVKEISSKRKQQYSDEDYRRLESLMYDKLTVRLEAAQFVIGTDLEASRKALTSDQHDELHLLERINIDLQVQNSIVPSAHSLARFKIAGHLPNLQINLSDTKYKSLMRLIDVSIPKFDDDTSAPPRPTLEKTTKSGAGAFRLPSGIFGTQDRDYDLDSDAEDNKQVSKPEEADDDEFFEAQPGVVESPEMLQHVVEVDFRVDNLRASLYKSHDGVERELGNVALEQFAMSFAMAKYTMNVDLSLRSLSMHVVQTDKEPIKFISSSSAEGSEHLLAVKYTRVQPQSPQFNSVYEGIDQSVNITVTTVVVRAAPEPVIALYDFIMTTFVPKDDAGSAVSSPQPNQDLSEEVVVADAPSTQKIRVVIKLAGVQVVIINDDLQVATLAMSTGAASILLHASTMQVNCRLGSLSLTDDSELRTAMPEYKQILSIEGDNFADFRYQTFDSSDKENYKGIKSSVYLATGSLRVHYLEEPLHQLYVFLIRLAKLKGLYDAATQAAAQSVSEIERMQFDVTIQSPIVIFPTNAEQSSDALQLRLGELNAHNSFDGPTDRINASLRGISFSSTLSSNGESHTLKMVENIDATADVTQVAGIDRTVDLSRPDTAVSVTISDIKLHLTQAQYGLLMQLLTSIPRVLAVPSVDASLAVVPEPRKQIEMSSTESTVDLQPEVAVQSGTRSWPTLDLLVTLDVVKLHLYDDLASSEQSLRDHGIARLALNASTLRAKMLSDGATEAELILKSFTMSNTRPGSTKFREIIPAAQHSRNQVMILFTSTGGPNSSSIAVITVDSPQVIFAVDPIISLLEFFMSALGRDSPESPDVTEEQGDNAVEASQPASAINFRLDLHDVSVSVLENDTDINTRAIRLSIRKLFLSQQGIIALSIEHLGMSLTRMGKDADTVRFLDDVDFTFSLDSRSTDTHQTMSIEMTSQPVVFRASYRDINLITTIVNRAIQLYTESAQKHARPTASESDALVPAKSVYGVSTSRKTTKATTRSQPVGHANVVISKEQLRLSCEGFRLILIGDLHELPMLHLRVKPFVMAAKDWSAELQAATTLGVHISYWNLTNSHWEPFIDPWTFTASVVKDSTSGGLAVAFSAKERLDLNLSMTFVELVLSTAKMFGQEGERVLRKARGSYAPYRIRNRTGCSIFVWADADGSTAALDSAMTEVPHDKTIDWRFDDWKTMREHVSSTTHNSIGVQFVGKQWDQVRSIPVDREGEFAFTLRPRSDKLAHRIVCDVSVQDNVKIVTIRSTYRVENLTLYPLEITLVDEMGRPVHALEKIAPGQDYALPIEGIGQNRLKIQPDQGFGYKPSPAIRWEDLISRRSFTIRCPHTDPHEAAFRFHAWVDTDVQEAVTRKYPKISLKLRAPIELENLLPYNIEYRIYDKNTDQNWKSYLRKGGVMPVHSVELAHMVLLNVTVQDTVFKPSDFSIINTDGSADFDTESRVTLRDEKDRKLDLSLNYIRYPDSGGAFRVQIYCPYLVINKTGLPFSVRPWRTGRMGSSQDVAGDLRPEATRRPSPFMLSHPIAQGKDFSFKVGESLWSQAIGLEAPAAESRLVIPSESRANEEIHVGLTWSEGLGKYKLTKVITLAPRFILRNDTAEAICYREHGSKDSGILQSGEKSPLHFMRKGDSKLLTLAFSGMNAQWSAAVNLEDIGRVHFRLTSPTAGQAHLMRADVKLGGSTIFVVISRAEEWPFVIENDSDYAFTVYQKDLDHPEETASTRPTYKVGSKSTLEYAWDFPASREKKLVLDVYGAGARRVLDVMEIGALVPFKFATGQGSRTVSLDVRAEGPKQILRISNYNPQVSLYKPTNRRAGSVTSFDTALTGSQDGFEAVQEEFSTSLSVKLDFEGIGLSLINKKAVEVVYMSVNGLKFEYSNSPVAQAVNLVCGSLQIDNQLHDALFPVVLQPTPVQKDSTTVASLPTLQGSVIWLKDEAHGVTFVKYCSILVQALTVQADEDFLYALFDLTKIKGAPWDEAQQDVLIAQPGDIVEPEDSAEGLELYFEVLELQPIQLAISFMRTERVSSEEQLAIRNPFAVVLNAITMAVGNINEAPLEMNALAIKDMRLRLPELQNRIMYHYRQEVLRQLYRILGSADFIGNPVGLFTNVSSGVADIFYEPFNGAVMHGNQELGIGIAKGAASFVKKTVFGVSDSFTKFTSSVGKGLSAATFDSEYQMRRRMTQRRNKPRHAIYGVAAGAEAFASSLASGVEGVLLKPIEGAENEGARGFFKGIGKGLVGAVTKPVIGVFDLASNVGEGIRNTTTVFDNPARDRVRSPRLVPADGVLVPYSQREALGQYWMRDLDNGAYRKESYVAHINLPDGDNVVLLTTSRVISFASNRLRVDWQLPFSQVQGVTIEDTGIRFAHKGGKEHDRFVYIPDKASQTWFFGQVASVVRAFNAQRRMDS</sequence>
<dbReference type="InterPro" id="IPR056747">
    <property type="entry name" value="VPS13-like_M"/>
</dbReference>
<dbReference type="GO" id="GO:0045324">
    <property type="term" value="P:late endosome to vacuole transport"/>
    <property type="evidence" value="ECO:0007669"/>
    <property type="project" value="TreeGrafter"/>
</dbReference>
<feature type="domain" description="Vacuolar protein sorting-associated protein 13 VPS13 adaptor binding" evidence="7">
    <location>
        <begin position="1885"/>
        <end position="2449"/>
    </location>
</feature>
<evidence type="ECO:0000259" key="5">
    <source>
        <dbReference type="Pfam" id="PF12624"/>
    </source>
</evidence>
<dbReference type="InterPro" id="IPR026847">
    <property type="entry name" value="VPS13"/>
</dbReference>
<protein>
    <submittedName>
        <fullName evidence="9">Vacuolar protein sorting-associated protein 13</fullName>
    </submittedName>
</protein>
<evidence type="ECO:0000259" key="8">
    <source>
        <dbReference type="Pfam" id="PF25037"/>
    </source>
</evidence>
<feature type="compositionally biased region" description="Low complexity" evidence="4">
    <location>
        <begin position="429"/>
        <end position="449"/>
    </location>
</feature>
<feature type="region of interest" description="Disordered" evidence="4">
    <location>
        <begin position="416"/>
        <end position="460"/>
    </location>
</feature>
<dbReference type="GO" id="GO:0006623">
    <property type="term" value="P:protein targeting to vacuole"/>
    <property type="evidence" value="ECO:0007669"/>
    <property type="project" value="TreeGrafter"/>
</dbReference>
<dbReference type="InterPro" id="IPR056748">
    <property type="entry name" value="VPS13-like_C"/>
</dbReference>
<feature type="domain" description="VPS13-like middle region" evidence="6">
    <location>
        <begin position="1082"/>
        <end position="1801"/>
    </location>
</feature>
<comment type="caution">
    <text evidence="9">The sequence shown here is derived from an EMBL/GenBank/DDBJ whole genome shotgun (WGS) entry which is preliminary data.</text>
</comment>
<dbReference type="Proteomes" id="UP000703269">
    <property type="component" value="Unassembled WGS sequence"/>
</dbReference>
<dbReference type="InterPro" id="IPR026854">
    <property type="entry name" value="VPS13_N"/>
</dbReference>
<evidence type="ECO:0000313" key="10">
    <source>
        <dbReference type="Proteomes" id="UP000703269"/>
    </source>
</evidence>
<dbReference type="Pfam" id="PF25037">
    <property type="entry name" value="VPS13_C"/>
    <property type="match status" value="1"/>
</dbReference>
<dbReference type="PANTHER" id="PTHR16166">
    <property type="entry name" value="VACUOLAR PROTEIN SORTING-ASSOCIATED PROTEIN VPS13"/>
    <property type="match status" value="1"/>
</dbReference>
<gene>
    <name evidence="9" type="ORF">PsYK624_022060</name>
</gene>
<dbReference type="EMBL" id="BPQB01000003">
    <property type="protein sequence ID" value="GJE86126.1"/>
    <property type="molecule type" value="Genomic_DNA"/>
</dbReference>
<dbReference type="GO" id="GO:0045053">
    <property type="term" value="P:protein retention in Golgi apparatus"/>
    <property type="evidence" value="ECO:0007669"/>
    <property type="project" value="TreeGrafter"/>
</dbReference>
<keyword evidence="10" id="KW-1185">Reference proteome</keyword>
<comment type="similarity">
    <text evidence="1">Belongs to the VPS13 family.</text>
</comment>
<proteinExistence type="inferred from homology"/>
<accession>A0A9P3L8I7</accession>
<evidence type="ECO:0000256" key="2">
    <source>
        <dbReference type="ARBA" id="ARBA00022448"/>
    </source>
</evidence>
<keyword evidence="3" id="KW-0445">Lipid transport</keyword>
<evidence type="ECO:0000256" key="4">
    <source>
        <dbReference type="SAM" id="MobiDB-lite"/>
    </source>
</evidence>
<evidence type="ECO:0000259" key="6">
    <source>
        <dbReference type="Pfam" id="PF25033"/>
    </source>
</evidence>
<dbReference type="OrthoDB" id="428159at2759"/>
<dbReference type="Pfam" id="PF12624">
    <property type="entry name" value="VPS13_N"/>
    <property type="match status" value="1"/>
</dbReference>
<dbReference type="InterPro" id="IPR009543">
    <property type="entry name" value="VPS13_VAB"/>
</dbReference>
<reference evidence="9 10" key="1">
    <citation type="submission" date="2021-08" db="EMBL/GenBank/DDBJ databases">
        <title>Draft Genome Sequence of Phanerochaete sordida strain YK-624.</title>
        <authorList>
            <person name="Mori T."/>
            <person name="Dohra H."/>
            <person name="Suzuki T."/>
            <person name="Kawagishi H."/>
            <person name="Hirai H."/>
        </authorList>
    </citation>
    <scope>NUCLEOTIDE SEQUENCE [LARGE SCALE GENOMIC DNA]</scope>
    <source>
        <strain evidence="9 10">YK-624</strain>
    </source>
</reference>
<dbReference type="PANTHER" id="PTHR16166:SF93">
    <property type="entry name" value="INTERMEMBRANE LIPID TRANSFER PROTEIN VPS13"/>
    <property type="match status" value="1"/>
</dbReference>
<feature type="domain" description="Intermembrane lipid transfer protein VPS13-like C-terminal" evidence="8">
    <location>
        <begin position="2979"/>
        <end position="3086"/>
    </location>
</feature>